<dbReference type="GO" id="GO:0004175">
    <property type="term" value="F:endopeptidase activity"/>
    <property type="evidence" value="ECO:0007669"/>
    <property type="project" value="UniProtKB-ARBA"/>
</dbReference>
<dbReference type="Pfam" id="PF02517">
    <property type="entry name" value="Rce1-like"/>
    <property type="match status" value="1"/>
</dbReference>
<evidence type="ECO:0000256" key="1">
    <source>
        <dbReference type="SAM" id="Phobius"/>
    </source>
</evidence>
<feature type="transmembrane region" description="Helical" evidence="1">
    <location>
        <begin position="76"/>
        <end position="97"/>
    </location>
</feature>
<feature type="transmembrane region" description="Helical" evidence="1">
    <location>
        <begin position="38"/>
        <end position="60"/>
    </location>
</feature>
<dbReference type="OrthoDB" id="265207at2"/>
<proteinExistence type="predicted"/>
<feature type="transmembrane region" description="Helical" evidence="1">
    <location>
        <begin position="178"/>
        <end position="199"/>
    </location>
</feature>
<gene>
    <name evidence="3" type="ORF">KS4_29290</name>
</gene>
<keyword evidence="1" id="KW-1133">Transmembrane helix</keyword>
<feature type="transmembrane region" description="Helical" evidence="1">
    <location>
        <begin position="152"/>
        <end position="172"/>
    </location>
</feature>
<evidence type="ECO:0000313" key="4">
    <source>
        <dbReference type="Proteomes" id="UP000317369"/>
    </source>
</evidence>
<keyword evidence="3" id="KW-0645">Protease</keyword>
<keyword evidence="1" id="KW-0472">Membrane</keyword>
<reference evidence="3 4" key="1">
    <citation type="submission" date="2019-02" db="EMBL/GenBank/DDBJ databases">
        <title>Deep-cultivation of Planctomycetes and their phenomic and genomic characterization uncovers novel biology.</title>
        <authorList>
            <person name="Wiegand S."/>
            <person name="Jogler M."/>
            <person name="Boedeker C."/>
            <person name="Pinto D."/>
            <person name="Vollmers J."/>
            <person name="Rivas-Marin E."/>
            <person name="Kohn T."/>
            <person name="Peeters S.H."/>
            <person name="Heuer A."/>
            <person name="Rast P."/>
            <person name="Oberbeckmann S."/>
            <person name="Bunk B."/>
            <person name="Jeske O."/>
            <person name="Meyerdierks A."/>
            <person name="Storesund J.E."/>
            <person name="Kallscheuer N."/>
            <person name="Luecker S."/>
            <person name="Lage O.M."/>
            <person name="Pohl T."/>
            <person name="Merkel B.J."/>
            <person name="Hornburger P."/>
            <person name="Mueller R.-W."/>
            <person name="Bruemmer F."/>
            <person name="Labrenz M."/>
            <person name="Spormann A.M."/>
            <person name="Op den Camp H."/>
            <person name="Overmann J."/>
            <person name="Amann R."/>
            <person name="Jetten M.S.M."/>
            <person name="Mascher T."/>
            <person name="Medema M.H."/>
            <person name="Devos D.P."/>
            <person name="Kaster A.-K."/>
            <person name="Ovreas L."/>
            <person name="Rohde M."/>
            <person name="Galperin M.Y."/>
            <person name="Jogler C."/>
        </authorList>
    </citation>
    <scope>NUCLEOTIDE SEQUENCE [LARGE SCALE GENOMIC DNA]</scope>
    <source>
        <strain evidence="3 4">KS4</strain>
    </source>
</reference>
<dbReference type="InterPro" id="IPR003675">
    <property type="entry name" value="Rce1/LyrA-like_dom"/>
</dbReference>
<dbReference type="GO" id="GO:0006508">
    <property type="term" value="P:proteolysis"/>
    <property type="evidence" value="ECO:0007669"/>
    <property type="project" value="UniProtKB-KW"/>
</dbReference>
<keyword evidence="3" id="KW-0378">Hydrolase</keyword>
<feature type="transmembrane region" description="Helical" evidence="1">
    <location>
        <begin position="12"/>
        <end position="32"/>
    </location>
</feature>
<feature type="domain" description="CAAX prenyl protease 2/Lysostaphin resistance protein A-like" evidence="2">
    <location>
        <begin position="123"/>
        <end position="219"/>
    </location>
</feature>
<organism evidence="3 4">
    <name type="scientific">Poriferisphaera corsica</name>
    <dbReference type="NCBI Taxonomy" id="2528020"/>
    <lineage>
        <taxon>Bacteria</taxon>
        <taxon>Pseudomonadati</taxon>
        <taxon>Planctomycetota</taxon>
        <taxon>Phycisphaerae</taxon>
        <taxon>Phycisphaerales</taxon>
        <taxon>Phycisphaeraceae</taxon>
        <taxon>Poriferisphaera</taxon>
    </lineage>
</organism>
<keyword evidence="4" id="KW-1185">Reference proteome</keyword>
<name>A0A517YXC0_9BACT</name>
<dbReference type="AlphaFoldDB" id="A0A517YXC0"/>
<dbReference type="Proteomes" id="UP000317369">
    <property type="component" value="Chromosome"/>
</dbReference>
<dbReference type="KEGG" id="pcor:KS4_29290"/>
<evidence type="ECO:0000259" key="2">
    <source>
        <dbReference type="Pfam" id="PF02517"/>
    </source>
</evidence>
<accession>A0A517YXC0</accession>
<dbReference type="RefSeq" id="WP_145079279.1">
    <property type="nucleotide sequence ID" value="NZ_CP036425.1"/>
</dbReference>
<dbReference type="GO" id="GO:0080120">
    <property type="term" value="P:CAAX-box protein maturation"/>
    <property type="evidence" value="ECO:0007669"/>
    <property type="project" value="UniProtKB-ARBA"/>
</dbReference>
<feature type="transmembrane region" description="Helical" evidence="1">
    <location>
        <begin position="122"/>
        <end position="140"/>
    </location>
</feature>
<evidence type="ECO:0000313" key="3">
    <source>
        <dbReference type="EMBL" id="QDU34853.1"/>
    </source>
</evidence>
<keyword evidence="1" id="KW-0812">Transmembrane</keyword>
<sequence length="232" mass="26321">MSTNTQLKFKAILALCLLVPVPSLGVYIAMMMMPGTTIGQLMFVVTKVWILLLPATWHLLLDRQPVSFSPVKESKLFVGAVWGVGISILIAVIYWWLSTNWIDISRIQLMAEKIGLDSQTKYLIGAIYWISFNSLVEEYVWRWFVYKKFEVIFNPIVAVILSAIAFTIHHYLALSIYFSLPINLLCCVGIASGGAIWSVMYMKYESIWPGYVSHAIVDVAVFAIGYWLFFVA</sequence>
<dbReference type="EMBL" id="CP036425">
    <property type="protein sequence ID" value="QDU34853.1"/>
    <property type="molecule type" value="Genomic_DNA"/>
</dbReference>
<feature type="transmembrane region" description="Helical" evidence="1">
    <location>
        <begin position="211"/>
        <end position="229"/>
    </location>
</feature>
<protein>
    <submittedName>
        <fullName evidence="3">CAAX amino terminal protease self-immunity</fullName>
    </submittedName>
</protein>